<evidence type="ECO:0000313" key="2">
    <source>
        <dbReference type="EMBL" id="VVC31059.1"/>
    </source>
</evidence>
<reference evidence="2 3" key="1">
    <citation type="submission" date="2019-08" db="EMBL/GenBank/DDBJ databases">
        <authorList>
            <person name="Alioto T."/>
            <person name="Alioto T."/>
            <person name="Gomez Garrido J."/>
        </authorList>
    </citation>
    <scope>NUCLEOTIDE SEQUENCE [LARGE SCALE GENOMIC DNA]</scope>
</reference>
<feature type="region of interest" description="Disordered" evidence="1">
    <location>
        <begin position="110"/>
        <end position="142"/>
    </location>
</feature>
<proteinExistence type="predicted"/>
<accession>A0A5E4MFX1</accession>
<name>A0A5E4MFX1_9HEMI</name>
<evidence type="ECO:0000256" key="1">
    <source>
        <dbReference type="SAM" id="MobiDB-lite"/>
    </source>
</evidence>
<sequence>MEDEGKAVREESARRPMILMYDVGRDIEKDRLGKLLSEQNPDLGIGEETVVPLFMKGPKTGDSVWWVCAVAPDAYQKVVGASSANALVTARLSARRVRTPAANAQKLVTKPRTAIAMPQGVPTAGRRPHRPTQSAQPSSGRR</sequence>
<keyword evidence="3" id="KW-1185">Reference proteome</keyword>
<protein>
    <submittedName>
        <fullName evidence="2">Uncharacterized protein</fullName>
    </submittedName>
</protein>
<dbReference type="AlphaFoldDB" id="A0A5E4MFX1"/>
<dbReference type="Proteomes" id="UP000325440">
    <property type="component" value="Unassembled WGS sequence"/>
</dbReference>
<organism evidence="2 3">
    <name type="scientific">Cinara cedri</name>
    <dbReference type="NCBI Taxonomy" id="506608"/>
    <lineage>
        <taxon>Eukaryota</taxon>
        <taxon>Metazoa</taxon>
        <taxon>Ecdysozoa</taxon>
        <taxon>Arthropoda</taxon>
        <taxon>Hexapoda</taxon>
        <taxon>Insecta</taxon>
        <taxon>Pterygota</taxon>
        <taxon>Neoptera</taxon>
        <taxon>Paraneoptera</taxon>
        <taxon>Hemiptera</taxon>
        <taxon>Sternorrhyncha</taxon>
        <taxon>Aphidomorpha</taxon>
        <taxon>Aphidoidea</taxon>
        <taxon>Aphididae</taxon>
        <taxon>Lachninae</taxon>
        <taxon>Cinara</taxon>
    </lineage>
</organism>
<evidence type="ECO:0000313" key="3">
    <source>
        <dbReference type="Proteomes" id="UP000325440"/>
    </source>
</evidence>
<dbReference type="EMBL" id="CABPRJ010000570">
    <property type="protein sequence ID" value="VVC31059.1"/>
    <property type="molecule type" value="Genomic_DNA"/>
</dbReference>
<gene>
    <name evidence="2" type="ORF">CINCED_3A006946</name>
</gene>
<feature type="compositionally biased region" description="Polar residues" evidence="1">
    <location>
        <begin position="131"/>
        <end position="142"/>
    </location>
</feature>
<dbReference type="OrthoDB" id="6626910at2759"/>